<sequence length="508" mass="58115">MLEHLSLVFVWLLLLGVAWSPVNGEYYSSVDKMQMLGEVELDLVTATHLYLTERQEQLNVMRSFVDRVKLEHAAIRQELLQDAEYLEQPLQAFRLIKRLVVDWPVLHDSLAASQKQLREEYAKLVNETGEAQGLPNQEDLKGAVRGLQRLQSVYNLTASDMANSSLFWNDCLEIGVQLYEQANYRSALEWLLLAAKLVDQIEDENAQGMRAQVYEYLGMTYMELGEKQKAVETLRELLSSLSPDTAHPVRFLLDDVEDTEPKCPKELGEAYWYANFSRLCQGKRLPEPGSLSCYLDFERHPRFRLSPLKVEQAHLNPDIHIYYDVLTDAQIETVLDLANQLESFRSKVVGEVITETRVSQQVWLNYTSPIMRTIGNLLGAISGLDMTNVEEMQVANYGIGGQYFPHFDYISKLREDYIARGNRITTNMFYLSDVLQGGYTVFPFLNVFLRPVKGSLVIWPNVHRSLAPDSRVLHAGCPVLEGSKRIGNIWIHSAQQEFRRPCTLVSTE</sequence>
<evidence type="ECO:0000256" key="14">
    <source>
        <dbReference type="SAM" id="SignalP"/>
    </source>
</evidence>
<dbReference type="InterPro" id="IPR005123">
    <property type="entry name" value="Oxoglu/Fe-dep_dioxygenase_dom"/>
</dbReference>
<evidence type="ECO:0000256" key="4">
    <source>
        <dbReference type="ARBA" id="ARBA00006511"/>
    </source>
</evidence>
<evidence type="ECO:0000256" key="11">
    <source>
        <dbReference type="ARBA" id="ARBA00023004"/>
    </source>
</evidence>
<dbReference type="InterPro" id="IPR045054">
    <property type="entry name" value="P4HA-like"/>
</dbReference>
<keyword evidence="13" id="KW-0802">TPR repeat</keyword>
<dbReference type="InterPro" id="IPR013547">
    <property type="entry name" value="P4H_N"/>
</dbReference>
<dbReference type="GeneID" id="108609628"/>
<dbReference type="InterPro" id="IPR019734">
    <property type="entry name" value="TPR_rpt"/>
</dbReference>
<dbReference type="PANTHER" id="PTHR10869">
    <property type="entry name" value="PROLYL 4-HYDROXYLASE ALPHA SUBUNIT"/>
    <property type="match status" value="1"/>
</dbReference>
<name>A0ABM1NPF4_DROAR</name>
<protein>
    <recommendedName>
        <fullName evidence="5">procollagen-proline 4-dioxygenase</fullName>
        <ecNumber evidence="5">1.14.11.2</ecNumber>
    </recommendedName>
</protein>
<comment type="cofactor">
    <cofactor evidence="1">
        <name>L-ascorbate</name>
        <dbReference type="ChEBI" id="CHEBI:38290"/>
    </cofactor>
</comment>
<dbReference type="Pfam" id="PF13640">
    <property type="entry name" value="2OG-FeII_Oxy_3"/>
    <property type="match status" value="1"/>
</dbReference>
<evidence type="ECO:0000256" key="8">
    <source>
        <dbReference type="ARBA" id="ARBA00022896"/>
    </source>
</evidence>
<evidence type="ECO:0000256" key="5">
    <source>
        <dbReference type="ARBA" id="ARBA00012269"/>
    </source>
</evidence>
<evidence type="ECO:0000256" key="1">
    <source>
        <dbReference type="ARBA" id="ARBA00001961"/>
    </source>
</evidence>
<dbReference type="Gene3D" id="6.10.140.1460">
    <property type="match status" value="1"/>
</dbReference>
<organism evidence="16 17">
    <name type="scientific">Drosophila arizonae</name>
    <name type="common">Fruit fly</name>
    <dbReference type="NCBI Taxonomy" id="7263"/>
    <lineage>
        <taxon>Eukaryota</taxon>
        <taxon>Metazoa</taxon>
        <taxon>Ecdysozoa</taxon>
        <taxon>Arthropoda</taxon>
        <taxon>Hexapoda</taxon>
        <taxon>Insecta</taxon>
        <taxon>Pterygota</taxon>
        <taxon>Neoptera</taxon>
        <taxon>Endopterygota</taxon>
        <taxon>Diptera</taxon>
        <taxon>Brachycera</taxon>
        <taxon>Muscomorpha</taxon>
        <taxon>Ephydroidea</taxon>
        <taxon>Drosophilidae</taxon>
        <taxon>Drosophila</taxon>
    </lineage>
</organism>
<dbReference type="RefSeq" id="XP_017856840.1">
    <property type="nucleotide sequence ID" value="XM_018001351.1"/>
</dbReference>
<proteinExistence type="inferred from homology"/>
<keyword evidence="12" id="KW-0325">Glycoprotein</keyword>
<feature type="repeat" description="TPR" evidence="13">
    <location>
        <begin position="211"/>
        <end position="244"/>
    </location>
</feature>
<keyword evidence="11" id="KW-0408">Iron</keyword>
<comment type="similarity">
    <text evidence="4">Belongs to the P4HA family.</text>
</comment>
<keyword evidence="7" id="KW-0256">Endoplasmic reticulum</keyword>
<dbReference type="PROSITE" id="PS50005">
    <property type="entry name" value="TPR"/>
    <property type="match status" value="1"/>
</dbReference>
<reference evidence="17" key="3">
    <citation type="submission" date="2025-08" db="UniProtKB">
        <authorList>
            <consortium name="RefSeq"/>
        </authorList>
    </citation>
    <scope>IDENTIFICATION</scope>
    <source>
        <tissue evidence="17">Whole organism</tissue>
    </source>
</reference>
<keyword evidence="14" id="KW-0732">Signal</keyword>
<dbReference type="InterPro" id="IPR044862">
    <property type="entry name" value="Pro_4_hyd_alph_FE2OG_OXY"/>
</dbReference>
<evidence type="ECO:0000256" key="13">
    <source>
        <dbReference type="PROSITE-ProRule" id="PRU00339"/>
    </source>
</evidence>
<dbReference type="Proteomes" id="UP000694904">
    <property type="component" value="Chromosome 2"/>
</dbReference>
<dbReference type="InterPro" id="IPR011990">
    <property type="entry name" value="TPR-like_helical_dom_sf"/>
</dbReference>
<comment type="function">
    <text evidence="2">Catalyzes the post-translational formation of 4-hydroxyproline in -Xaa-Pro-Gly- sequences in collagens and other proteins.</text>
</comment>
<evidence type="ECO:0000259" key="15">
    <source>
        <dbReference type="PROSITE" id="PS51471"/>
    </source>
</evidence>
<evidence type="ECO:0000313" key="17">
    <source>
        <dbReference type="RefSeq" id="XP_017856840.1"/>
    </source>
</evidence>
<evidence type="ECO:0000256" key="9">
    <source>
        <dbReference type="ARBA" id="ARBA00022964"/>
    </source>
</evidence>
<evidence type="ECO:0000256" key="12">
    <source>
        <dbReference type="ARBA" id="ARBA00023180"/>
    </source>
</evidence>
<keyword evidence="9" id="KW-0223">Dioxygenase</keyword>
<evidence type="ECO:0000256" key="7">
    <source>
        <dbReference type="ARBA" id="ARBA00022824"/>
    </source>
</evidence>
<dbReference type="EC" id="1.14.11.2" evidence="5"/>
<dbReference type="InterPro" id="IPR006620">
    <property type="entry name" value="Pro_4_hyd_alph"/>
</dbReference>
<accession>A0ABM1NPF4</accession>
<feature type="domain" description="Fe2OG dioxygenase" evidence="15">
    <location>
        <begin position="388"/>
        <end position="493"/>
    </location>
</feature>
<keyword evidence="8" id="KW-0847">Vitamin C</keyword>
<dbReference type="PANTHER" id="PTHR10869:SF244">
    <property type="entry name" value="PROLYL 4-HYDROXYLASE SUBUNIT ALPHA-2"/>
    <property type="match status" value="1"/>
</dbReference>
<dbReference type="SMART" id="SM00702">
    <property type="entry name" value="P4Hc"/>
    <property type="match status" value="1"/>
</dbReference>
<evidence type="ECO:0000313" key="16">
    <source>
        <dbReference type="Proteomes" id="UP000694904"/>
    </source>
</evidence>
<reference evidence="16" key="1">
    <citation type="journal article" date="1997" name="Nucleic Acids Res.">
        <title>tRNAscan-SE: a program for improved detection of transfer RNA genes in genomic sequence.</title>
        <authorList>
            <person name="Lowe T.M."/>
            <person name="Eddy S.R."/>
        </authorList>
    </citation>
    <scope>NUCLEOTIDE SEQUENCE [LARGE SCALE GENOMIC DNA]</scope>
</reference>
<gene>
    <name evidence="17" type="primary">LOC108609628</name>
</gene>
<dbReference type="Gene3D" id="2.60.120.620">
    <property type="entry name" value="q2cbj1_9rhob like domain"/>
    <property type="match status" value="1"/>
</dbReference>
<feature type="chain" id="PRO_5046962150" description="procollagen-proline 4-dioxygenase" evidence="14">
    <location>
        <begin position="25"/>
        <end position="508"/>
    </location>
</feature>
<feature type="signal peptide" evidence="14">
    <location>
        <begin position="1"/>
        <end position="24"/>
    </location>
</feature>
<keyword evidence="6" id="KW-0479">Metal-binding</keyword>
<evidence type="ECO:0000256" key="10">
    <source>
        <dbReference type="ARBA" id="ARBA00023002"/>
    </source>
</evidence>
<reference evidence="16" key="2">
    <citation type="journal article" date="2016" name="G3 (Bethesda)">
        <title>Genome Evolution in Three Species of Cactophilic Drosophila.</title>
        <authorList>
            <person name="Sanchez-Flores A."/>
            <person name="Penazola F."/>
            <person name="Carpinteyro-Ponce J."/>
            <person name="Nazario-Yepiz N."/>
            <person name="Abreu-Goodger C."/>
            <person name="Machado C.A."/>
            <person name="Markow T.A."/>
        </authorList>
    </citation>
    <scope>NUCLEOTIDE SEQUENCE [LARGE SCALE GENOMIC DNA]</scope>
</reference>
<keyword evidence="10" id="KW-0560">Oxidoreductase</keyword>
<dbReference type="Gene3D" id="1.25.40.10">
    <property type="entry name" value="Tetratricopeptide repeat domain"/>
    <property type="match status" value="1"/>
</dbReference>
<dbReference type="SUPFAM" id="SSF48452">
    <property type="entry name" value="TPR-like"/>
    <property type="match status" value="1"/>
</dbReference>
<comment type="subcellular location">
    <subcellularLocation>
        <location evidence="3">Endoplasmic reticulum lumen</location>
    </subcellularLocation>
</comment>
<keyword evidence="16" id="KW-1185">Reference proteome</keyword>
<evidence type="ECO:0000256" key="6">
    <source>
        <dbReference type="ARBA" id="ARBA00022723"/>
    </source>
</evidence>
<dbReference type="Pfam" id="PF08336">
    <property type="entry name" value="P4Ha_N"/>
    <property type="match status" value="1"/>
</dbReference>
<dbReference type="PROSITE" id="PS51471">
    <property type="entry name" value="FE2OG_OXY"/>
    <property type="match status" value="1"/>
</dbReference>
<evidence type="ECO:0000256" key="3">
    <source>
        <dbReference type="ARBA" id="ARBA00004319"/>
    </source>
</evidence>
<evidence type="ECO:0000256" key="2">
    <source>
        <dbReference type="ARBA" id="ARBA00002035"/>
    </source>
</evidence>